<evidence type="ECO:0008006" key="4">
    <source>
        <dbReference type="Google" id="ProtNLM"/>
    </source>
</evidence>
<organism evidence="2 3">
    <name type="scientific">Methanolapillus millepedarum</name>
    <dbReference type="NCBI Taxonomy" id="3028296"/>
    <lineage>
        <taxon>Archaea</taxon>
        <taxon>Methanobacteriati</taxon>
        <taxon>Methanobacteriota</taxon>
        <taxon>Stenosarchaea group</taxon>
        <taxon>Methanomicrobia</taxon>
        <taxon>Methanosarcinales</taxon>
        <taxon>Methanosarcinaceae</taxon>
        <taxon>Methanolapillus</taxon>
    </lineage>
</organism>
<feature type="transmembrane region" description="Helical" evidence="1">
    <location>
        <begin position="134"/>
        <end position="156"/>
    </location>
</feature>
<keyword evidence="1" id="KW-0812">Transmembrane</keyword>
<sequence length="200" mass="22568">METLVEEVTTTVRHWWIVLLEALLFIVAGFIFLFYPFESYTISFLTIDIVISVLLVVIGVLEIAFAFTTRNIFGSWVWGCVLGLLTLLIGLILIFNPHITEIILPYILAIWILIEGISMIGTAIDMKDTKQGGWIWVCLGGILVILLGIIIIFNFQLAVLTFVYWVGFSFLFAGITDAFVSYKLYKAKKFIKKTTVIEGA</sequence>
<feature type="transmembrane region" description="Helical" evidence="1">
    <location>
        <begin position="162"/>
        <end position="185"/>
    </location>
</feature>
<dbReference type="EMBL" id="CP131060">
    <property type="protein sequence ID" value="WNY24996.1"/>
    <property type="molecule type" value="Genomic_DNA"/>
</dbReference>
<feature type="transmembrane region" description="Helical" evidence="1">
    <location>
        <begin position="12"/>
        <end position="35"/>
    </location>
</feature>
<gene>
    <name evidence="2" type="ORF">MsAc7_05280</name>
</gene>
<reference evidence="2 3" key="1">
    <citation type="submission" date="2023-07" db="EMBL/GenBank/DDBJ databases">
        <title>Closed genoem sequence of Methanosarcinaceae archaeon Ac7.</title>
        <authorList>
            <person name="Poehlein A."/>
            <person name="Protasov E."/>
            <person name="Platt K."/>
            <person name="Reeh H."/>
            <person name="Daniel R."/>
            <person name="Brune A."/>
        </authorList>
    </citation>
    <scope>NUCLEOTIDE SEQUENCE [LARGE SCALE GENOMIC DNA]</scope>
    <source>
        <strain evidence="2 3">Ac7</strain>
    </source>
</reference>
<dbReference type="InterPro" id="IPR052712">
    <property type="entry name" value="Acid_resist_chaperone_HdeD"/>
</dbReference>
<dbReference type="GeneID" id="89229645"/>
<evidence type="ECO:0000256" key="1">
    <source>
        <dbReference type="SAM" id="Phobius"/>
    </source>
</evidence>
<name>A0AA96ZV36_9EURY</name>
<protein>
    <recommendedName>
        <fullName evidence="4">HdeD family acid-resistance protein</fullName>
    </recommendedName>
</protein>
<dbReference type="GO" id="GO:0005886">
    <property type="term" value="C:plasma membrane"/>
    <property type="evidence" value="ECO:0007669"/>
    <property type="project" value="TreeGrafter"/>
</dbReference>
<keyword evidence="1" id="KW-1133">Transmembrane helix</keyword>
<feature type="transmembrane region" description="Helical" evidence="1">
    <location>
        <begin position="76"/>
        <end position="96"/>
    </location>
</feature>
<proteinExistence type="predicted"/>
<dbReference type="Pfam" id="PF03729">
    <property type="entry name" value="DUF308"/>
    <property type="match status" value="1"/>
</dbReference>
<dbReference type="PANTHER" id="PTHR34989:SF1">
    <property type="entry name" value="PROTEIN HDED"/>
    <property type="match status" value="1"/>
</dbReference>
<dbReference type="Proteomes" id="UP001303587">
    <property type="component" value="Chromosome"/>
</dbReference>
<evidence type="ECO:0000313" key="2">
    <source>
        <dbReference type="EMBL" id="WNY24996.1"/>
    </source>
</evidence>
<accession>A0AA96ZV36</accession>
<keyword evidence="1" id="KW-0472">Membrane</keyword>
<dbReference type="AlphaFoldDB" id="A0AA96ZV36"/>
<dbReference type="RefSeq" id="WP_338103049.1">
    <property type="nucleotide sequence ID" value="NZ_CP131060.1"/>
</dbReference>
<evidence type="ECO:0000313" key="3">
    <source>
        <dbReference type="Proteomes" id="UP001303587"/>
    </source>
</evidence>
<feature type="transmembrane region" description="Helical" evidence="1">
    <location>
        <begin position="41"/>
        <end position="64"/>
    </location>
</feature>
<feature type="transmembrane region" description="Helical" evidence="1">
    <location>
        <begin position="102"/>
        <end position="122"/>
    </location>
</feature>
<dbReference type="InterPro" id="IPR005325">
    <property type="entry name" value="DUF308_memb"/>
</dbReference>
<dbReference type="PANTHER" id="PTHR34989">
    <property type="entry name" value="PROTEIN HDED"/>
    <property type="match status" value="1"/>
</dbReference>
<keyword evidence="3" id="KW-1185">Reference proteome</keyword>